<protein>
    <submittedName>
        <fullName evidence="2">Uncharacterized protein</fullName>
    </submittedName>
</protein>
<feature type="region of interest" description="Disordered" evidence="1">
    <location>
        <begin position="32"/>
        <end position="76"/>
    </location>
</feature>
<feature type="region of interest" description="Disordered" evidence="1">
    <location>
        <begin position="380"/>
        <end position="405"/>
    </location>
</feature>
<organism evidence="2">
    <name type="scientific">Rhodococcus sp. NS1</name>
    <dbReference type="NCBI Taxonomy" id="402236"/>
    <lineage>
        <taxon>Bacteria</taxon>
        <taxon>Bacillati</taxon>
        <taxon>Actinomycetota</taxon>
        <taxon>Actinomycetes</taxon>
        <taxon>Mycobacteriales</taxon>
        <taxon>Nocardiaceae</taxon>
        <taxon>Rhodococcus</taxon>
    </lineage>
</organism>
<dbReference type="EMBL" id="KJ605395">
    <property type="protein sequence ID" value="AIU93446.1"/>
    <property type="molecule type" value="Genomic_DNA"/>
</dbReference>
<evidence type="ECO:0000313" key="2">
    <source>
        <dbReference type="EMBL" id="AIU93446.1"/>
    </source>
</evidence>
<dbReference type="AlphaFoldDB" id="A0A097SPL1"/>
<name>A0A097SPL1_9NOCA</name>
<reference evidence="2" key="1">
    <citation type="submission" date="2014-03" db="EMBL/GenBank/DDBJ databases">
        <authorList>
            <person name="Zhang G."/>
            <person name="Zhu L."/>
            <person name="Fang P."/>
        </authorList>
    </citation>
    <scope>NUCLEOTIDE SEQUENCE</scope>
    <source>
        <strain evidence="2">NS1</strain>
        <plasmid evidence="2">pNSL1</plasmid>
    </source>
</reference>
<accession>A0A097SPL1</accession>
<feature type="compositionally biased region" description="Basic residues" evidence="1">
    <location>
        <begin position="50"/>
        <end position="60"/>
    </location>
</feature>
<proteinExistence type="predicted"/>
<sequence length="405" mass="44890">MQQWRPQQIGRNHEDRRRTELMVRRSAAPECRSRFVRSSGTAALREARRSMGKTNRRQKQKRDSRARSQNTFRNLETPEAAMMRAILSRALTPSRRRIEARANVARRFESWRLNPALPQPGSSIALDDTGFSESITKNVTEQPVLHHALFPAMSAAENLTTVVHLVDQWDATGELRTSSIIALCRSALESASRTVWILSEVDRDERRNRALRVTKDEVLAQKKYVEEQIKRIDAGGISATDGQYAELEEALTAAKDVLDELSDVKHALKFDQTIERAAQWIDENMPNPSVKPMADLSKSMYAIASGITHGYTWATNYLHGTTDLSNIVADFLYAAATTTEAAVALYESQASATSTIAENCPPHLRDAAERLHRIFGAATADPTTQPATGPSSSAPHGSAEATAHC</sequence>
<keyword evidence="2" id="KW-0614">Plasmid</keyword>
<feature type="compositionally biased region" description="Low complexity" evidence="1">
    <location>
        <begin position="380"/>
        <end position="390"/>
    </location>
</feature>
<gene>
    <name evidence="2" type="ORF">LRS1606.12</name>
</gene>
<geneLocation type="plasmid" evidence="2">
    <name>pNSL1</name>
</geneLocation>
<evidence type="ECO:0000256" key="1">
    <source>
        <dbReference type="SAM" id="MobiDB-lite"/>
    </source>
</evidence>